<protein>
    <recommendedName>
        <fullName evidence="2">Cytochrome c1</fullName>
    </recommendedName>
</protein>
<feature type="transmembrane region" description="Helical" evidence="10">
    <location>
        <begin position="227"/>
        <end position="246"/>
    </location>
</feature>
<reference evidence="13 14" key="1">
    <citation type="submission" date="2017-06" db="EMBL/GenBank/DDBJ databases">
        <authorList>
            <person name="Kim H.J."/>
            <person name="Triplett B.A."/>
        </authorList>
    </citation>
    <scope>NUCLEOTIDE SEQUENCE [LARGE SCALE GENOMIC DNA]</scope>
    <source>
        <strain evidence="13 14">B29T1</strain>
    </source>
</reference>
<evidence type="ECO:0000313" key="13">
    <source>
        <dbReference type="EMBL" id="SNB76038.1"/>
    </source>
</evidence>
<keyword evidence="11" id="KW-0732">Signal</keyword>
<dbReference type="InterPro" id="IPR009056">
    <property type="entry name" value="Cyt_c-like_dom"/>
</dbReference>
<dbReference type="Proteomes" id="UP000197065">
    <property type="component" value="Unassembled WGS sequence"/>
</dbReference>
<evidence type="ECO:0000256" key="10">
    <source>
        <dbReference type="SAM" id="Phobius"/>
    </source>
</evidence>
<dbReference type="EMBL" id="FYEH01000014">
    <property type="protein sequence ID" value="SNB76038.1"/>
    <property type="molecule type" value="Genomic_DNA"/>
</dbReference>
<evidence type="ECO:0000313" key="14">
    <source>
        <dbReference type="Proteomes" id="UP000197065"/>
    </source>
</evidence>
<dbReference type="InterPro" id="IPR002326">
    <property type="entry name" value="Cyt_c1"/>
</dbReference>
<evidence type="ECO:0000256" key="8">
    <source>
        <dbReference type="ARBA" id="ARBA00023136"/>
    </source>
</evidence>
<name>A0A212RTI4_9PROT</name>
<dbReference type="Pfam" id="PF02167">
    <property type="entry name" value="Cytochrom_C1"/>
    <property type="match status" value="1"/>
</dbReference>
<dbReference type="PANTHER" id="PTHR10266">
    <property type="entry name" value="CYTOCHROME C1"/>
    <property type="match status" value="1"/>
</dbReference>
<accession>A0A212RTI4</accession>
<feature type="chain" id="PRO_5013007650" description="Cytochrome c1" evidence="11">
    <location>
        <begin position="26"/>
        <end position="255"/>
    </location>
</feature>
<feature type="domain" description="Cytochrome c" evidence="12">
    <location>
        <begin position="49"/>
        <end position="155"/>
    </location>
</feature>
<dbReference type="Gene3D" id="1.10.760.10">
    <property type="entry name" value="Cytochrome c-like domain"/>
    <property type="match status" value="1"/>
</dbReference>
<feature type="binding site" description="covalent" evidence="9">
    <location>
        <position position="62"/>
    </location>
    <ligand>
        <name>heme c</name>
        <dbReference type="ChEBI" id="CHEBI:61717"/>
    </ligand>
</feature>
<keyword evidence="7 9" id="KW-0408">Iron</keyword>
<dbReference type="SUPFAM" id="SSF46626">
    <property type="entry name" value="Cytochrome c"/>
    <property type="match status" value="1"/>
</dbReference>
<feature type="binding site" description="covalent" evidence="9">
    <location>
        <position position="184"/>
    </location>
    <ligand>
        <name>heme c</name>
        <dbReference type="ChEBI" id="CHEBI:61717"/>
    </ligand>
</feature>
<evidence type="ECO:0000256" key="11">
    <source>
        <dbReference type="SAM" id="SignalP"/>
    </source>
</evidence>
<evidence type="ECO:0000256" key="6">
    <source>
        <dbReference type="ARBA" id="ARBA00022989"/>
    </source>
</evidence>
<evidence type="ECO:0000259" key="12">
    <source>
        <dbReference type="PROSITE" id="PS51007"/>
    </source>
</evidence>
<keyword evidence="6 10" id="KW-1133">Transmembrane helix</keyword>
<dbReference type="AlphaFoldDB" id="A0A212RTI4"/>
<evidence type="ECO:0000256" key="9">
    <source>
        <dbReference type="PIRSR" id="PIRSR602326-1"/>
    </source>
</evidence>
<gene>
    <name evidence="13" type="ORF">SAMN07250955_11460</name>
</gene>
<keyword evidence="5 9" id="KW-0479">Metal-binding</keyword>
<dbReference type="PANTHER" id="PTHR10266:SF3">
    <property type="entry name" value="CYTOCHROME C1, HEME PROTEIN, MITOCHONDRIAL"/>
    <property type="match status" value="1"/>
</dbReference>
<dbReference type="Gene3D" id="1.20.5.100">
    <property type="entry name" value="Cytochrome c1, transmembrane anchor, C-terminal"/>
    <property type="match status" value="1"/>
</dbReference>
<organism evidence="13 14">
    <name type="scientific">Arboricoccus pini</name>
    <dbReference type="NCBI Taxonomy" id="1963835"/>
    <lineage>
        <taxon>Bacteria</taxon>
        <taxon>Pseudomonadati</taxon>
        <taxon>Pseudomonadota</taxon>
        <taxon>Alphaproteobacteria</taxon>
        <taxon>Geminicoccales</taxon>
        <taxon>Geminicoccaceae</taxon>
        <taxon>Arboricoccus</taxon>
    </lineage>
</organism>
<dbReference type="PRINTS" id="PR00603">
    <property type="entry name" value="CYTOCHROMEC1"/>
</dbReference>
<keyword evidence="14" id="KW-1185">Reference proteome</keyword>
<keyword evidence="8 10" id="KW-0472">Membrane</keyword>
<dbReference type="GO" id="GO:0009055">
    <property type="term" value="F:electron transfer activity"/>
    <property type="evidence" value="ECO:0007669"/>
    <property type="project" value="InterPro"/>
</dbReference>
<evidence type="ECO:0000256" key="5">
    <source>
        <dbReference type="ARBA" id="ARBA00022723"/>
    </source>
</evidence>
<dbReference type="GO" id="GO:0046872">
    <property type="term" value="F:metal ion binding"/>
    <property type="evidence" value="ECO:0007669"/>
    <property type="project" value="UniProtKB-KW"/>
</dbReference>
<evidence type="ECO:0000256" key="7">
    <source>
        <dbReference type="ARBA" id="ARBA00023004"/>
    </source>
</evidence>
<evidence type="ECO:0000256" key="3">
    <source>
        <dbReference type="ARBA" id="ARBA00022617"/>
    </source>
</evidence>
<proteinExistence type="predicted"/>
<dbReference type="RefSeq" id="WP_088562570.1">
    <property type="nucleotide sequence ID" value="NZ_FYEH01000014.1"/>
</dbReference>
<evidence type="ECO:0000256" key="1">
    <source>
        <dbReference type="ARBA" id="ARBA00004370"/>
    </source>
</evidence>
<keyword evidence="3 9" id="KW-0349">Heme</keyword>
<comment type="cofactor">
    <cofactor evidence="9">
        <name>heme c</name>
        <dbReference type="ChEBI" id="CHEBI:61717"/>
    </cofactor>
    <text evidence="9">Binds 1 heme c group covalently per subunit.</text>
</comment>
<dbReference type="GO" id="GO:0016020">
    <property type="term" value="C:membrane"/>
    <property type="evidence" value="ECO:0007669"/>
    <property type="project" value="UniProtKB-SubCell"/>
</dbReference>
<feature type="signal peptide" evidence="11">
    <location>
        <begin position="1"/>
        <end position="25"/>
    </location>
</feature>
<comment type="subcellular location">
    <subcellularLocation>
        <location evidence="1">Membrane</location>
    </subcellularLocation>
</comment>
<feature type="binding site" description="covalent" evidence="9">
    <location>
        <position position="66"/>
    </location>
    <ligand>
        <name>heme c</name>
        <dbReference type="ChEBI" id="CHEBI:61717"/>
    </ligand>
</feature>
<evidence type="ECO:0000256" key="2">
    <source>
        <dbReference type="ARBA" id="ARBA00016165"/>
    </source>
</evidence>
<dbReference type="OrthoDB" id="9808471at2"/>
<evidence type="ECO:0000256" key="4">
    <source>
        <dbReference type="ARBA" id="ARBA00022692"/>
    </source>
</evidence>
<sequence length="255" mass="27854">MQRKPLFRPILLALILCGLAPGARAAGEGVDLMQRSWPENGPLGTFDRAAVQRGFQVYKEVCHTCHSLNYLAFRNLAALGFSDQELQAIAAGYKVPALDDEGQPIEREAKPFDHMPAPYANPAQARAANGGGLPPDLSLIVKAREDGLDYVYSLLHGFGDPPAGHQVPEGLHYNRYFPGGNIAMPQPLTDGQVTYADGTNASLDQMAADVTQFLHFVAEPKLEERKLTGLKAGIFLVVFAGVMLAYKRKTWRDLH</sequence>
<dbReference type="GO" id="GO:0020037">
    <property type="term" value="F:heme binding"/>
    <property type="evidence" value="ECO:0007669"/>
    <property type="project" value="InterPro"/>
</dbReference>
<feature type="binding site" description="covalent" evidence="9">
    <location>
        <position position="65"/>
    </location>
    <ligand>
        <name>heme c</name>
        <dbReference type="ChEBI" id="CHEBI:61717"/>
    </ligand>
</feature>
<dbReference type="PROSITE" id="PS51007">
    <property type="entry name" value="CYTC"/>
    <property type="match status" value="1"/>
</dbReference>
<dbReference type="InterPro" id="IPR036909">
    <property type="entry name" value="Cyt_c-like_dom_sf"/>
</dbReference>
<keyword evidence="4 10" id="KW-0812">Transmembrane</keyword>